<comment type="function">
    <text evidence="1">Required for the transposition of the insertion element.</text>
</comment>
<dbReference type="InterPro" id="IPR012337">
    <property type="entry name" value="RNaseH-like_sf"/>
</dbReference>
<comment type="similarity">
    <text evidence="2">Belongs to the transposase IS30 family.</text>
</comment>
<dbReference type="GO" id="GO:0003677">
    <property type="term" value="F:DNA binding"/>
    <property type="evidence" value="ECO:0007669"/>
    <property type="project" value="InterPro"/>
</dbReference>
<dbReference type="GO" id="GO:0015074">
    <property type="term" value="P:DNA integration"/>
    <property type="evidence" value="ECO:0007669"/>
    <property type="project" value="InterPro"/>
</dbReference>
<dbReference type="GO" id="GO:0004803">
    <property type="term" value="F:transposase activity"/>
    <property type="evidence" value="ECO:0007669"/>
    <property type="project" value="InterPro"/>
</dbReference>
<sequence length="86" mass="10244">MRQHKLFTRDTNVKVYFAHPYSPWERGTNENTNGLIRQFFPKKTDFSKVTLKEIKRAQDLLNGRPRKVLGWKKPNEVFQNLIALEI</sequence>
<dbReference type="PROSITE" id="PS50994">
    <property type="entry name" value="INTEGRASE"/>
    <property type="match status" value="1"/>
</dbReference>
<dbReference type="PANTHER" id="PTHR10948">
    <property type="entry name" value="TRANSPOSASE"/>
    <property type="match status" value="1"/>
</dbReference>
<dbReference type="Gene3D" id="3.30.420.10">
    <property type="entry name" value="Ribonuclease H-like superfamily/Ribonuclease H"/>
    <property type="match status" value="1"/>
</dbReference>
<feature type="domain" description="Integrase catalytic" evidence="3">
    <location>
        <begin position="1"/>
        <end position="82"/>
    </location>
</feature>
<dbReference type="InterPro" id="IPR053392">
    <property type="entry name" value="Transposase_IS30-like"/>
</dbReference>
<name>A0A1F8FKG8_9BACT</name>
<dbReference type="NCBIfam" id="NF033563">
    <property type="entry name" value="transpos_IS30"/>
    <property type="match status" value="1"/>
</dbReference>
<comment type="caution">
    <text evidence="4">The sequence shown here is derived from an EMBL/GenBank/DDBJ whole genome shotgun (WGS) entry which is preliminary data.</text>
</comment>
<dbReference type="GO" id="GO:0005829">
    <property type="term" value="C:cytosol"/>
    <property type="evidence" value="ECO:0007669"/>
    <property type="project" value="TreeGrafter"/>
</dbReference>
<dbReference type="PANTHER" id="PTHR10948:SF23">
    <property type="entry name" value="TRANSPOSASE INSI FOR INSERTION SEQUENCE ELEMENT IS30A-RELATED"/>
    <property type="match status" value="1"/>
</dbReference>
<evidence type="ECO:0000256" key="2">
    <source>
        <dbReference type="ARBA" id="ARBA00006363"/>
    </source>
</evidence>
<evidence type="ECO:0000313" key="4">
    <source>
        <dbReference type="EMBL" id="OGN13572.1"/>
    </source>
</evidence>
<dbReference type="GO" id="GO:0006313">
    <property type="term" value="P:DNA transposition"/>
    <property type="evidence" value="ECO:0007669"/>
    <property type="project" value="InterPro"/>
</dbReference>
<dbReference type="InterPro" id="IPR036397">
    <property type="entry name" value="RNaseH_sf"/>
</dbReference>
<dbReference type="PROSITE" id="PS01043">
    <property type="entry name" value="TRANSPOSASE_IS30"/>
    <property type="match status" value="1"/>
</dbReference>
<evidence type="ECO:0000313" key="5">
    <source>
        <dbReference type="Proteomes" id="UP000178197"/>
    </source>
</evidence>
<dbReference type="InterPro" id="IPR001598">
    <property type="entry name" value="Transposase_IS30_CS"/>
</dbReference>
<dbReference type="AlphaFoldDB" id="A0A1F8FKG8"/>
<proteinExistence type="inferred from homology"/>
<dbReference type="Proteomes" id="UP000178197">
    <property type="component" value="Unassembled WGS sequence"/>
</dbReference>
<evidence type="ECO:0000256" key="1">
    <source>
        <dbReference type="ARBA" id="ARBA00002190"/>
    </source>
</evidence>
<evidence type="ECO:0000259" key="3">
    <source>
        <dbReference type="PROSITE" id="PS50994"/>
    </source>
</evidence>
<accession>A0A1F8FKG8</accession>
<organism evidence="4 5">
    <name type="scientific">Candidatus Yanofskybacteria bacterium RIFCSPHIGHO2_02_FULL_43_15c</name>
    <dbReference type="NCBI Taxonomy" id="1802679"/>
    <lineage>
        <taxon>Bacteria</taxon>
        <taxon>Candidatus Yanofskyibacteriota</taxon>
    </lineage>
</organism>
<dbReference type="InterPro" id="IPR051917">
    <property type="entry name" value="Transposase-Integrase"/>
</dbReference>
<protein>
    <submittedName>
        <fullName evidence="4">Transposase</fullName>
    </submittedName>
</protein>
<dbReference type="InterPro" id="IPR001584">
    <property type="entry name" value="Integrase_cat-core"/>
</dbReference>
<dbReference type="SUPFAM" id="SSF53098">
    <property type="entry name" value="Ribonuclease H-like"/>
    <property type="match status" value="1"/>
</dbReference>
<reference evidence="4 5" key="1">
    <citation type="journal article" date="2016" name="Nat. Commun.">
        <title>Thousands of microbial genomes shed light on interconnected biogeochemical processes in an aquifer system.</title>
        <authorList>
            <person name="Anantharaman K."/>
            <person name="Brown C.T."/>
            <person name="Hug L.A."/>
            <person name="Sharon I."/>
            <person name="Castelle C.J."/>
            <person name="Probst A.J."/>
            <person name="Thomas B.C."/>
            <person name="Singh A."/>
            <person name="Wilkins M.J."/>
            <person name="Karaoz U."/>
            <person name="Brodie E.L."/>
            <person name="Williams K.H."/>
            <person name="Hubbard S.S."/>
            <person name="Banfield J.F."/>
        </authorList>
    </citation>
    <scope>NUCLEOTIDE SEQUENCE [LARGE SCALE GENOMIC DNA]</scope>
</reference>
<dbReference type="EMBL" id="MGJT01000005">
    <property type="protein sequence ID" value="OGN13572.1"/>
    <property type="molecule type" value="Genomic_DNA"/>
</dbReference>
<gene>
    <name evidence="4" type="ORF">A3C71_02680</name>
</gene>